<dbReference type="InterPro" id="IPR045249">
    <property type="entry name" value="HARBI1-like"/>
</dbReference>
<keyword evidence="4" id="KW-0540">Nuclease</keyword>
<dbReference type="GO" id="GO:0046872">
    <property type="term" value="F:metal ion binding"/>
    <property type="evidence" value="ECO:0007669"/>
    <property type="project" value="UniProtKB-KW"/>
</dbReference>
<dbReference type="GO" id="GO:0004518">
    <property type="term" value="F:nuclease activity"/>
    <property type="evidence" value="ECO:0007669"/>
    <property type="project" value="UniProtKB-KW"/>
</dbReference>
<dbReference type="AlphaFoldDB" id="A0A6J1Q3G2"/>
<accession>A0A6J1Q3G2</accession>
<sequence>MTPTQFEELLILIAPFIMKQRVIREPISAAERLCLTLRFLASGDSMISMSYQYLIGLTTASNIIEETCDAIWNCLQKEVLPSCLNADNWLNIAGDFETKWNFNHCIGAIDGKHVLLQCPDNAGSAYFNYKHSHSIVLLGICNADYIFTFVDIGGYGRRSDGGIFRDSIIGHKFNNREMNLPKPASLTINGPPLPYVLVGDEAFQLTEYLLRPYPGKGVLNQERTIFNYRLSRARKTIENTFGILVSRWRILKRPIICTVEKSMKIVQAIVCLHNFLRIQDIGVNQYVDDTLVDQDRPDGFVAGSWREDIEISALRDITTCGNNNSTRNAIEIRENFCNYFNTEGVIPWQFNNV</sequence>
<evidence type="ECO:0000313" key="9">
    <source>
        <dbReference type="Proteomes" id="UP000504618"/>
    </source>
</evidence>
<reference evidence="10" key="1">
    <citation type="submission" date="2025-08" db="UniProtKB">
        <authorList>
            <consortium name="RefSeq"/>
        </authorList>
    </citation>
    <scope>IDENTIFICATION</scope>
    <source>
        <tissue evidence="10">Whole body</tissue>
    </source>
</reference>
<dbReference type="GeneID" id="112456905"/>
<name>A0A6J1Q3G2_9HYME</name>
<feature type="domain" description="DDE Tnp4" evidence="8">
    <location>
        <begin position="109"/>
        <end position="274"/>
    </location>
</feature>
<organism evidence="9 10">
    <name type="scientific">Temnothorax curvispinosus</name>
    <dbReference type="NCBI Taxonomy" id="300111"/>
    <lineage>
        <taxon>Eukaryota</taxon>
        <taxon>Metazoa</taxon>
        <taxon>Ecdysozoa</taxon>
        <taxon>Arthropoda</taxon>
        <taxon>Hexapoda</taxon>
        <taxon>Insecta</taxon>
        <taxon>Pterygota</taxon>
        <taxon>Neoptera</taxon>
        <taxon>Endopterygota</taxon>
        <taxon>Hymenoptera</taxon>
        <taxon>Apocrita</taxon>
        <taxon>Aculeata</taxon>
        <taxon>Formicoidea</taxon>
        <taxon>Formicidae</taxon>
        <taxon>Myrmicinae</taxon>
        <taxon>Temnothorax</taxon>
    </lineage>
</organism>
<protein>
    <submittedName>
        <fullName evidence="10">Protein ALP1-like</fullName>
    </submittedName>
</protein>
<keyword evidence="7" id="KW-0539">Nucleus</keyword>
<keyword evidence="5" id="KW-0479">Metal-binding</keyword>
<dbReference type="GO" id="GO:0016787">
    <property type="term" value="F:hydrolase activity"/>
    <property type="evidence" value="ECO:0007669"/>
    <property type="project" value="UniProtKB-KW"/>
</dbReference>
<comment type="similarity">
    <text evidence="3">Belongs to the HARBI1 family.</text>
</comment>
<keyword evidence="6" id="KW-0378">Hydrolase</keyword>
<evidence type="ECO:0000256" key="2">
    <source>
        <dbReference type="ARBA" id="ARBA00004123"/>
    </source>
</evidence>
<dbReference type="PANTHER" id="PTHR22930">
    <property type="match status" value="1"/>
</dbReference>
<comment type="cofactor">
    <cofactor evidence="1">
        <name>a divalent metal cation</name>
        <dbReference type="ChEBI" id="CHEBI:60240"/>
    </cofactor>
</comment>
<evidence type="ECO:0000256" key="1">
    <source>
        <dbReference type="ARBA" id="ARBA00001968"/>
    </source>
</evidence>
<comment type="subcellular location">
    <subcellularLocation>
        <location evidence="2">Nucleus</location>
    </subcellularLocation>
</comment>
<gene>
    <name evidence="10" type="primary">LOC112456905</name>
</gene>
<evidence type="ECO:0000313" key="10">
    <source>
        <dbReference type="RefSeq" id="XP_024875475.1"/>
    </source>
</evidence>
<evidence type="ECO:0000256" key="4">
    <source>
        <dbReference type="ARBA" id="ARBA00022722"/>
    </source>
</evidence>
<dbReference type="RefSeq" id="XP_024875475.1">
    <property type="nucleotide sequence ID" value="XM_025019707.1"/>
</dbReference>
<evidence type="ECO:0000256" key="5">
    <source>
        <dbReference type="ARBA" id="ARBA00022723"/>
    </source>
</evidence>
<evidence type="ECO:0000256" key="6">
    <source>
        <dbReference type="ARBA" id="ARBA00022801"/>
    </source>
</evidence>
<dbReference type="Pfam" id="PF13359">
    <property type="entry name" value="DDE_Tnp_4"/>
    <property type="match status" value="1"/>
</dbReference>
<keyword evidence="9" id="KW-1185">Reference proteome</keyword>
<evidence type="ECO:0000259" key="8">
    <source>
        <dbReference type="Pfam" id="PF13359"/>
    </source>
</evidence>
<dbReference type="GO" id="GO:0005634">
    <property type="term" value="C:nucleus"/>
    <property type="evidence" value="ECO:0007669"/>
    <property type="project" value="UniProtKB-SubCell"/>
</dbReference>
<evidence type="ECO:0000256" key="3">
    <source>
        <dbReference type="ARBA" id="ARBA00006958"/>
    </source>
</evidence>
<dbReference type="Proteomes" id="UP000504618">
    <property type="component" value="Unplaced"/>
</dbReference>
<proteinExistence type="inferred from homology"/>
<dbReference type="PANTHER" id="PTHR22930:SF269">
    <property type="entry name" value="NUCLEASE HARBI1-LIKE PROTEIN"/>
    <property type="match status" value="1"/>
</dbReference>
<dbReference type="InterPro" id="IPR027806">
    <property type="entry name" value="HARBI1_dom"/>
</dbReference>
<dbReference type="OrthoDB" id="8193319at2759"/>
<evidence type="ECO:0000256" key="7">
    <source>
        <dbReference type="ARBA" id="ARBA00023242"/>
    </source>
</evidence>